<dbReference type="RefSeq" id="WP_150076586.1">
    <property type="nucleotide sequence ID" value="NZ_VWOX01000005.1"/>
</dbReference>
<reference evidence="1 2" key="1">
    <citation type="submission" date="2019-08" db="EMBL/GenBank/DDBJ databases">
        <authorList>
            <person name="Dhanesh K."/>
            <person name="Kumar G."/>
            <person name="Sasikala C."/>
            <person name="Venkata Ramana C."/>
        </authorList>
    </citation>
    <scope>NUCLEOTIDE SEQUENCE [LARGE SCALE GENOMIC DNA]</scope>
    <source>
        <strain evidence="1 2">JC645</strain>
    </source>
</reference>
<organism evidence="1 2">
    <name type="scientific">Roseiconus nitratireducens</name>
    <dbReference type="NCBI Taxonomy" id="2605748"/>
    <lineage>
        <taxon>Bacteria</taxon>
        <taxon>Pseudomonadati</taxon>
        <taxon>Planctomycetota</taxon>
        <taxon>Planctomycetia</taxon>
        <taxon>Pirellulales</taxon>
        <taxon>Pirellulaceae</taxon>
        <taxon>Roseiconus</taxon>
    </lineage>
</organism>
<proteinExistence type="predicted"/>
<name>A0A5M6D8G5_9BACT</name>
<evidence type="ECO:0000313" key="2">
    <source>
        <dbReference type="Proteomes" id="UP000324479"/>
    </source>
</evidence>
<gene>
    <name evidence="1" type="ORF">FYK55_11740</name>
</gene>
<protein>
    <submittedName>
        <fullName evidence="1">Uncharacterized protein</fullName>
    </submittedName>
</protein>
<keyword evidence="2" id="KW-1185">Reference proteome</keyword>
<comment type="caution">
    <text evidence="1">The sequence shown here is derived from an EMBL/GenBank/DDBJ whole genome shotgun (WGS) entry which is preliminary data.</text>
</comment>
<sequence length="119" mass="12698">MNSDRRSSSGPISVRGPMHSVAMCPICQAGLCGIRICTGDDPLVPAPRGGFLLCDECEAIWMSPDVTTAHHYPSSESPECPICHGDLWGNSVWADNQQIQSLGWSQAVNPDLDQTATGS</sequence>
<dbReference type="EMBL" id="VWOX01000005">
    <property type="protein sequence ID" value="KAA5543834.1"/>
    <property type="molecule type" value="Genomic_DNA"/>
</dbReference>
<accession>A0A5M6D8G5</accession>
<dbReference type="Proteomes" id="UP000324479">
    <property type="component" value="Unassembled WGS sequence"/>
</dbReference>
<dbReference type="AlphaFoldDB" id="A0A5M6D8G5"/>
<evidence type="ECO:0000313" key="1">
    <source>
        <dbReference type="EMBL" id="KAA5543834.1"/>
    </source>
</evidence>